<keyword evidence="2" id="KW-1003">Cell membrane</keyword>
<evidence type="ECO:0000256" key="2">
    <source>
        <dbReference type="ARBA" id="ARBA00022475"/>
    </source>
</evidence>
<dbReference type="STRING" id="1236989.JCM15548_1898"/>
<dbReference type="GO" id="GO:0044341">
    <property type="term" value="P:sodium-dependent phosphate transport"/>
    <property type="evidence" value="ECO:0007669"/>
    <property type="project" value="InterPro"/>
</dbReference>
<sequence length="533" mass="59802">MGIFLLGMEILSSGTKKMAGSQLRVILDKFLKSKTGGLGFGILLTLLFQSSSAASVVLVGFVDASLITFAQTLPVLLGTGIGTTITTQLISFNIGNYALVFIGIGYFLKAFTKNRWSDAGQIILGFAILFYGMKLMSDGMAPLRDMPGFIDWMLHLEKPLAGLLVGMVFTAMIQSSAAFIGILITLCNSGLLTFEASLPLILGTNIGTTVTALLASINASYPGRRLAVANALFRFFGAILFIGFVGYWGQVTYFLTGESAANARLLANAHTIFNLMMAFIFLPFTGLIGSLATVLVRKPAARQPAHTLQYLNREVLSSPDLSLPFLQREVQDMGEVVYSMVKASMLPFFNRDPKALDQIRKWEEKADFYREAIHAFMVKMNQTKPIEEWSEDYYRMMHVVNELEQMADIISVNVSRQAEKWLQSNATFSPEGKTELEKYHQRCLKQLERALILMHNWDPSRALQMKKKYRKYALMAFEMERKHYKRLLTPNTTSLESSKVHMELLNLLRIINSRATNFGRLVFMAEEYHPMPE</sequence>
<feature type="domain" description="PhoU" evidence="7">
    <location>
        <begin position="331"/>
        <end position="410"/>
    </location>
</feature>
<evidence type="ECO:0000313" key="8">
    <source>
        <dbReference type="EMBL" id="GAO28772.1"/>
    </source>
</evidence>
<dbReference type="PANTHER" id="PTHR10010:SF46">
    <property type="entry name" value="SODIUM-DEPENDENT PHOSPHATE TRANSPORT PROTEIN 2B"/>
    <property type="match status" value="1"/>
</dbReference>
<dbReference type="AlphaFoldDB" id="A0A0E9LT52"/>
<dbReference type="InterPro" id="IPR026022">
    <property type="entry name" value="PhoU_dom"/>
</dbReference>
<dbReference type="Pfam" id="PF02690">
    <property type="entry name" value="Na_Pi_cotrans"/>
    <property type="match status" value="2"/>
</dbReference>
<dbReference type="InterPro" id="IPR038078">
    <property type="entry name" value="PhoU-like_sf"/>
</dbReference>
<proteinExistence type="predicted"/>
<dbReference type="NCBIfam" id="NF037997">
    <property type="entry name" value="Na_Pi_symport"/>
    <property type="match status" value="1"/>
</dbReference>
<evidence type="ECO:0000256" key="3">
    <source>
        <dbReference type="ARBA" id="ARBA00022692"/>
    </source>
</evidence>
<evidence type="ECO:0000259" key="7">
    <source>
        <dbReference type="Pfam" id="PF01895"/>
    </source>
</evidence>
<comment type="subcellular location">
    <subcellularLocation>
        <location evidence="1">Cell membrane</location>
        <topology evidence="1">Multi-pass membrane protein</topology>
    </subcellularLocation>
</comment>
<feature type="transmembrane region" description="Helical" evidence="6">
    <location>
        <begin position="119"/>
        <end position="136"/>
    </location>
</feature>
<evidence type="ECO:0000313" key="9">
    <source>
        <dbReference type="Proteomes" id="UP000032900"/>
    </source>
</evidence>
<feature type="transmembrane region" description="Helical" evidence="6">
    <location>
        <begin position="196"/>
        <end position="219"/>
    </location>
</feature>
<dbReference type="PANTHER" id="PTHR10010">
    <property type="entry name" value="SOLUTE CARRIER FAMILY 34 SODIUM PHOSPHATE , MEMBER 2-RELATED"/>
    <property type="match status" value="1"/>
</dbReference>
<feature type="transmembrane region" description="Helical" evidence="6">
    <location>
        <begin position="231"/>
        <end position="251"/>
    </location>
</feature>
<organism evidence="8 9">
    <name type="scientific">Geofilum rubicundum JCM 15548</name>
    <dbReference type="NCBI Taxonomy" id="1236989"/>
    <lineage>
        <taxon>Bacteria</taxon>
        <taxon>Pseudomonadati</taxon>
        <taxon>Bacteroidota</taxon>
        <taxon>Bacteroidia</taxon>
        <taxon>Marinilabiliales</taxon>
        <taxon>Marinilabiliaceae</taxon>
        <taxon>Geofilum</taxon>
    </lineage>
</organism>
<dbReference type="RefSeq" id="WP_227625418.1">
    <property type="nucleotide sequence ID" value="NZ_BAZW01000004.1"/>
</dbReference>
<feature type="transmembrane region" description="Helical" evidence="6">
    <location>
        <begin position="160"/>
        <end position="184"/>
    </location>
</feature>
<dbReference type="GO" id="GO:0005436">
    <property type="term" value="F:sodium:phosphate symporter activity"/>
    <property type="evidence" value="ECO:0007669"/>
    <property type="project" value="InterPro"/>
</dbReference>
<dbReference type="Gene3D" id="1.20.58.220">
    <property type="entry name" value="Phosphate transport system protein phou homolog 2, domain 2"/>
    <property type="match status" value="1"/>
</dbReference>
<dbReference type="Proteomes" id="UP000032900">
    <property type="component" value="Unassembled WGS sequence"/>
</dbReference>
<keyword evidence="5 6" id="KW-0472">Membrane</keyword>
<keyword evidence="3 6" id="KW-0812">Transmembrane</keyword>
<feature type="transmembrane region" description="Helical" evidence="6">
    <location>
        <begin position="271"/>
        <end position="296"/>
    </location>
</feature>
<comment type="caution">
    <text evidence="8">The sequence shown here is derived from an EMBL/GenBank/DDBJ whole genome shotgun (WGS) entry which is preliminary data.</text>
</comment>
<dbReference type="GO" id="GO:0005886">
    <property type="term" value="C:plasma membrane"/>
    <property type="evidence" value="ECO:0007669"/>
    <property type="project" value="UniProtKB-SubCell"/>
</dbReference>
<dbReference type="SUPFAM" id="SSF109755">
    <property type="entry name" value="PhoU-like"/>
    <property type="match status" value="1"/>
</dbReference>
<gene>
    <name evidence="8" type="ORF">JCM15548_1898</name>
</gene>
<dbReference type="InterPro" id="IPR003841">
    <property type="entry name" value="Na/Pi_transpt"/>
</dbReference>
<keyword evidence="4 6" id="KW-1133">Transmembrane helix</keyword>
<evidence type="ECO:0000256" key="4">
    <source>
        <dbReference type="ARBA" id="ARBA00022989"/>
    </source>
</evidence>
<accession>A0A0E9LT52</accession>
<evidence type="ECO:0000256" key="5">
    <source>
        <dbReference type="ARBA" id="ARBA00023136"/>
    </source>
</evidence>
<keyword evidence="9" id="KW-1185">Reference proteome</keyword>
<name>A0A0E9LT52_9BACT</name>
<reference evidence="8 9" key="1">
    <citation type="journal article" date="2015" name="Microbes Environ.">
        <title>Distribution and evolution of nitrogen fixation genes in the phylum bacteroidetes.</title>
        <authorList>
            <person name="Inoue J."/>
            <person name="Oshima K."/>
            <person name="Suda W."/>
            <person name="Sakamoto M."/>
            <person name="Iino T."/>
            <person name="Noda S."/>
            <person name="Hongoh Y."/>
            <person name="Hattori M."/>
            <person name="Ohkuma M."/>
        </authorList>
    </citation>
    <scope>NUCLEOTIDE SEQUENCE [LARGE SCALE GENOMIC DNA]</scope>
    <source>
        <strain evidence="8">JCM 15548</strain>
    </source>
</reference>
<dbReference type="Pfam" id="PF01895">
    <property type="entry name" value="PhoU"/>
    <property type="match status" value="1"/>
</dbReference>
<dbReference type="EMBL" id="BAZW01000004">
    <property type="protein sequence ID" value="GAO28772.1"/>
    <property type="molecule type" value="Genomic_DNA"/>
</dbReference>
<evidence type="ECO:0000256" key="6">
    <source>
        <dbReference type="SAM" id="Phobius"/>
    </source>
</evidence>
<feature type="transmembrane region" description="Helical" evidence="6">
    <location>
        <begin position="89"/>
        <end position="107"/>
    </location>
</feature>
<protein>
    <submittedName>
        <fullName evidence="8">Sodium-dependent phosphate transporter</fullName>
    </submittedName>
</protein>
<evidence type="ECO:0000256" key="1">
    <source>
        <dbReference type="ARBA" id="ARBA00004651"/>
    </source>
</evidence>